<gene>
    <name evidence="2" type="ORF">SAMN04487974_101141</name>
</gene>
<sequence>MSDGASSLEIVPVRGRIVLSATARNRIANYLNFATTALVGLIVNPILLAALGTSGFGIWKTIARLFETVIATQGGATQALKWVLARENAQASADALRRRVGSALVNWALWAAPFAVLALGLVLALPWMFPQAGPDLTIAGLILAINGLVAGLVSIPAYSLIGVNKGYLALGLSALMAGIVGAGLVFAALSGWGLVGMAAMVLFGSVPGAALCYWLAWRAIPWWGIAAPGPVDMADINRLGGWTLGWSAIEKVLLASELVLIALLAGAAMAGQYVFTAYAAQTALVICLLTTNAAMPGLGARLAAGNRAEAAMIIAQTRRTSLLLSFGVGAVIICANAAFVALWAGDAMYLGAGANALIVIAAIQLAHIRTEAQILDAMLIVKPRVLLGAGAVVVGIACAIAGFVLTADITWMIAGLIAGRLALTLGLPAIARRAVRR</sequence>
<feature type="transmembrane region" description="Helical" evidence="1">
    <location>
        <begin position="167"/>
        <end position="189"/>
    </location>
</feature>
<keyword evidence="3" id="KW-1185">Reference proteome</keyword>
<feature type="transmembrane region" description="Helical" evidence="1">
    <location>
        <begin position="195"/>
        <end position="216"/>
    </location>
</feature>
<evidence type="ECO:0000256" key="1">
    <source>
        <dbReference type="SAM" id="Phobius"/>
    </source>
</evidence>
<evidence type="ECO:0000313" key="2">
    <source>
        <dbReference type="EMBL" id="SDG14586.1"/>
    </source>
</evidence>
<keyword evidence="1" id="KW-1133">Transmembrane helix</keyword>
<dbReference type="Proteomes" id="UP000199495">
    <property type="component" value="Unassembled WGS sequence"/>
</dbReference>
<feature type="transmembrane region" description="Helical" evidence="1">
    <location>
        <begin position="136"/>
        <end position="155"/>
    </location>
</feature>
<feature type="transmembrane region" description="Helical" evidence="1">
    <location>
        <begin position="411"/>
        <end position="431"/>
    </location>
</feature>
<evidence type="ECO:0000313" key="3">
    <source>
        <dbReference type="Proteomes" id="UP000199495"/>
    </source>
</evidence>
<feature type="transmembrane region" description="Helical" evidence="1">
    <location>
        <begin position="321"/>
        <end position="341"/>
    </location>
</feature>
<keyword evidence="1" id="KW-0472">Membrane</keyword>
<feature type="transmembrane region" description="Helical" evidence="1">
    <location>
        <begin position="252"/>
        <end position="275"/>
    </location>
</feature>
<dbReference type="STRING" id="440168.SAMN04487974_101141"/>
<dbReference type="AlphaFoldDB" id="A0A1G7RV11"/>
<feature type="transmembrane region" description="Helical" evidence="1">
    <location>
        <begin position="30"/>
        <end position="51"/>
    </location>
</feature>
<feature type="transmembrane region" description="Helical" evidence="1">
    <location>
        <begin position="281"/>
        <end position="300"/>
    </location>
</feature>
<evidence type="ECO:0008006" key="4">
    <source>
        <dbReference type="Google" id="ProtNLM"/>
    </source>
</evidence>
<name>A0A1G7RV11_9HYPH</name>
<proteinExistence type="predicted"/>
<feature type="transmembrane region" description="Helical" evidence="1">
    <location>
        <begin position="347"/>
        <end position="365"/>
    </location>
</feature>
<feature type="transmembrane region" description="Helical" evidence="1">
    <location>
        <begin position="385"/>
        <end position="405"/>
    </location>
</feature>
<reference evidence="2 3" key="1">
    <citation type="submission" date="2016-10" db="EMBL/GenBank/DDBJ databases">
        <authorList>
            <person name="de Groot N.N."/>
        </authorList>
    </citation>
    <scope>NUCLEOTIDE SEQUENCE [LARGE SCALE GENOMIC DNA]</scope>
    <source>
        <strain evidence="2 3">CGMCC 1.10267</strain>
    </source>
</reference>
<organism evidence="2 3">
    <name type="scientific">Pelagibacterium luteolum</name>
    <dbReference type="NCBI Taxonomy" id="440168"/>
    <lineage>
        <taxon>Bacteria</taxon>
        <taxon>Pseudomonadati</taxon>
        <taxon>Pseudomonadota</taxon>
        <taxon>Alphaproteobacteria</taxon>
        <taxon>Hyphomicrobiales</taxon>
        <taxon>Devosiaceae</taxon>
        <taxon>Pelagibacterium</taxon>
    </lineage>
</organism>
<dbReference type="EMBL" id="FNCS01000001">
    <property type="protein sequence ID" value="SDG14586.1"/>
    <property type="molecule type" value="Genomic_DNA"/>
</dbReference>
<accession>A0A1G7RV11</accession>
<protein>
    <recommendedName>
        <fullName evidence="4">Membrane protein involved in the export of O-antigen and teichoic acid</fullName>
    </recommendedName>
</protein>
<keyword evidence="1" id="KW-0812">Transmembrane</keyword>
<feature type="transmembrane region" description="Helical" evidence="1">
    <location>
        <begin position="107"/>
        <end position="130"/>
    </location>
</feature>